<comment type="caution">
    <text evidence="2">The sequence shown here is derived from an EMBL/GenBank/DDBJ whole genome shotgun (WGS) entry which is preliminary data.</text>
</comment>
<keyword evidence="1" id="KW-0472">Membrane</keyword>
<protein>
    <submittedName>
        <fullName evidence="2">Putative signal transducing protein</fullName>
    </submittedName>
</protein>
<reference evidence="2 3" key="1">
    <citation type="submission" date="2018-06" db="EMBL/GenBank/DDBJ databases">
        <title>Genomic Encyclopedia of Archaeal and Bacterial Type Strains, Phase II (KMG-II): from individual species to whole genera.</title>
        <authorList>
            <person name="Goeker M."/>
        </authorList>
    </citation>
    <scope>NUCLEOTIDE SEQUENCE [LARGE SCALE GENOMIC DNA]</scope>
    <source>
        <strain evidence="2 3">DSM 15361</strain>
    </source>
</reference>
<accession>A0A2W7IZ56</accession>
<dbReference type="EMBL" id="QKYV01000001">
    <property type="protein sequence ID" value="PZW43953.1"/>
    <property type="molecule type" value="Genomic_DNA"/>
</dbReference>
<name>A0A2W7IZ56_9FLAO</name>
<sequence>MDESWVVVAKYPYSSEAQIYKGRLEAEGIQVHLQDEYTIDTDPLMSHAIGGVKLKVRKEDEDFALEILEKMPKFSLTNEGEKIHCPKCNSSKIDYFTTIHDLKTFLAFLGSWIVAALPFYAAYEYRCANCKTKFKKL</sequence>
<keyword evidence="1" id="KW-0812">Transmembrane</keyword>
<gene>
    <name evidence="2" type="ORF">LX95_00282</name>
</gene>
<proteinExistence type="predicted"/>
<keyword evidence="3" id="KW-1185">Reference proteome</keyword>
<evidence type="ECO:0000256" key="1">
    <source>
        <dbReference type="SAM" id="Phobius"/>
    </source>
</evidence>
<dbReference type="RefSeq" id="WP_111539632.1">
    <property type="nucleotide sequence ID" value="NZ_QKYV01000001.1"/>
</dbReference>
<keyword evidence="1" id="KW-1133">Transmembrane helix</keyword>
<evidence type="ECO:0000313" key="2">
    <source>
        <dbReference type="EMBL" id="PZW43953.1"/>
    </source>
</evidence>
<feature type="transmembrane region" description="Helical" evidence="1">
    <location>
        <begin position="105"/>
        <end position="123"/>
    </location>
</feature>
<dbReference type="AlphaFoldDB" id="A0A2W7IZ56"/>
<evidence type="ECO:0000313" key="3">
    <source>
        <dbReference type="Proteomes" id="UP000249542"/>
    </source>
</evidence>
<organism evidence="2 3">
    <name type="scientific">Mesonia algae</name>
    <dbReference type="NCBI Taxonomy" id="213248"/>
    <lineage>
        <taxon>Bacteria</taxon>
        <taxon>Pseudomonadati</taxon>
        <taxon>Bacteroidota</taxon>
        <taxon>Flavobacteriia</taxon>
        <taxon>Flavobacteriales</taxon>
        <taxon>Flavobacteriaceae</taxon>
        <taxon>Mesonia</taxon>
    </lineage>
</organism>
<dbReference type="Proteomes" id="UP000249542">
    <property type="component" value="Unassembled WGS sequence"/>
</dbReference>